<feature type="region of interest" description="Disordered" evidence="1">
    <location>
        <begin position="49"/>
        <end position="71"/>
    </location>
</feature>
<reference evidence="2 4" key="1">
    <citation type="journal article" date="2017" name="Nature">
        <title>The sunflower genome provides insights into oil metabolism, flowering and Asterid evolution.</title>
        <authorList>
            <person name="Badouin H."/>
            <person name="Gouzy J."/>
            <person name="Grassa C.J."/>
            <person name="Murat F."/>
            <person name="Staton S.E."/>
            <person name="Cottret L."/>
            <person name="Lelandais-Briere C."/>
            <person name="Owens G.L."/>
            <person name="Carrere S."/>
            <person name="Mayjonade B."/>
            <person name="Legrand L."/>
            <person name="Gill N."/>
            <person name="Kane N.C."/>
            <person name="Bowers J.E."/>
            <person name="Hubner S."/>
            <person name="Bellec A."/>
            <person name="Berard A."/>
            <person name="Berges H."/>
            <person name="Blanchet N."/>
            <person name="Boniface M.C."/>
            <person name="Brunel D."/>
            <person name="Catrice O."/>
            <person name="Chaidir N."/>
            <person name="Claudel C."/>
            <person name="Donnadieu C."/>
            <person name="Faraut T."/>
            <person name="Fievet G."/>
            <person name="Helmstetter N."/>
            <person name="King M."/>
            <person name="Knapp S.J."/>
            <person name="Lai Z."/>
            <person name="Le Paslier M.C."/>
            <person name="Lippi Y."/>
            <person name="Lorenzon L."/>
            <person name="Mandel J.R."/>
            <person name="Marage G."/>
            <person name="Marchand G."/>
            <person name="Marquand E."/>
            <person name="Bret-Mestries E."/>
            <person name="Morien E."/>
            <person name="Nambeesan S."/>
            <person name="Nguyen T."/>
            <person name="Pegot-Espagnet P."/>
            <person name="Pouilly N."/>
            <person name="Raftis F."/>
            <person name="Sallet E."/>
            <person name="Schiex T."/>
            <person name="Thomas J."/>
            <person name="Vandecasteele C."/>
            <person name="Vares D."/>
            <person name="Vear F."/>
            <person name="Vautrin S."/>
            <person name="Crespi M."/>
            <person name="Mangin B."/>
            <person name="Burke J.M."/>
            <person name="Salse J."/>
            <person name="Munos S."/>
            <person name="Vincourt P."/>
            <person name="Rieseberg L.H."/>
            <person name="Langlade N.B."/>
        </authorList>
    </citation>
    <scope>NUCLEOTIDE SEQUENCE [LARGE SCALE GENOMIC DNA]</scope>
    <source>
        <strain evidence="4">cv. SF193</strain>
        <tissue evidence="2">Leaves</tissue>
    </source>
</reference>
<keyword evidence="4" id="KW-1185">Reference proteome</keyword>
<evidence type="ECO:0000256" key="1">
    <source>
        <dbReference type="SAM" id="MobiDB-lite"/>
    </source>
</evidence>
<reference evidence="3" key="2">
    <citation type="submission" date="2017-02" db="EMBL/GenBank/DDBJ databases">
        <title>Sunflower complete genome.</title>
        <authorList>
            <person name="Langlade N."/>
            <person name="Munos S."/>
        </authorList>
    </citation>
    <scope>NUCLEOTIDE SEQUENCE [LARGE SCALE GENOMIC DNA]</scope>
    <source>
        <tissue evidence="3">Leaves</tissue>
    </source>
</reference>
<dbReference type="EMBL" id="CM007901">
    <property type="protein sequence ID" value="OTG06187.1"/>
    <property type="molecule type" value="Genomic_DNA"/>
</dbReference>
<gene>
    <name evidence="3" type="ORF">HannXRQ_Chr12g0381931</name>
    <name evidence="2" type="ORF">HanXRQr2_Chr12g0555301</name>
</gene>
<protein>
    <submittedName>
        <fullName evidence="3">Uncharacterized protein</fullName>
    </submittedName>
</protein>
<evidence type="ECO:0000313" key="4">
    <source>
        <dbReference type="Proteomes" id="UP000215914"/>
    </source>
</evidence>
<dbReference type="Gramene" id="mRNA:HanXRQr2_Chr12g0555301">
    <property type="protein sequence ID" value="mRNA:HanXRQr2_Chr12g0555301"/>
    <property type="gene ID" value="HanXRQr2_Chr12g0555301"/>
</dbReference>
<name>A0A251T4W9_HELAN</name>
<evidence type="ECO:0000313" key="3">
    <source>
        <dbReference type="EMBL" id="OTG06187.1"/>
    </source>
</evidence>
<dbReference type="AlphaFoldDB" id="A0A251T4W9"/>
<accession>A0A251T4W9</accession>
<feature type="compositionally biased region" description="Polar residues" evidence="1">
    <location>
        <begin position="49"/>
        <end position="65"/>
    </location>
</feature>
<dbReference type="InParanoid" id="A0A251T4W9"/>
<reference evidence="2" key="3">
    <citation type="submission" date="2020-06" db="EMBL/GenBank/DDBJ databases">
        <title>Helianthus annuus Genome sequencing and assembly Release 2.</title>
        <authorList>
            <person name="Gouzy J."/>
            <person name="Langlade N."/>
            <person name="Munos S."/>
        </authorList>
    </citation>
    <scope>NUCLEOTIDE SEQUENCE</scope>
    <source>
        <tissue evidence="2">Leaves</tissue>
    </source>
</reference>
<evidence type="ECO:0000313" key="2">
    <source>
        <dbReference type="EMBL" id="KAF5779092.1"/>
    </source>
</evidence>
<proteinExistence type="predicted"/>
<organism evidence="3 4">
    <name type="scientific">Helianthus annuus</name>
    <name type="common">Common sunflower</name>
    <dbReference type="NCBI Taxonomy" id="4232"/>
    <lineage>
        <taxon>Eukaryota</taxon>
        <taxon>Viridiplantae</taxon>
        <taxon>Streptophyta</taxon>
        <taxon>Embryophyta</taxon>
        <taxon>Tracheophyta</taxon>
        <taxon>Spermatophyta</taxon>
        <taxon>Magnoliopsida</taxon>
        <taxon>eudicotyledons</taxon>
        <taxon>Gunneridae</taxon>
        <taxon>Pentapetalae</taxon>
        <taxon>asterids</taxon>
        <taxon>campanulids</taxon>
        <taxon>Asterales</taxon>
        <taxon>Asteraceae</taxon>
        <taxon>Asteroideae</taxon>
        <taxon>Heliantheae alliance</taxon>
        <taxon>Heliantheae</taxon>
        <taxon>Helianthus</taxon>
    </lineage>
</organism>
<dbReference type="Proteomes" id="UP000215914">
    <property type="component" value="Chromosome 12"/>
</dbReference>
<dbReference type="EMBL" id="MNCJ02000327">
    <property type="protein sequence ID" value="KAF5779092.1"/>
    <property type="molecule type" value="Genomic_DNA"/>
</dbReference>
<sequence length="127" mass="14540">MYQLNRKYRLKFSFRAHKRNTRVVRFRQVRSRLIGSDLVLGQLQSTKVSGQRLGQPSQLGSTSQHQVKRGQLKPGKVLECSSCTLASHVLGMTSRKHTKLALHRNIQVAFSKIWNGWNRRTHGNSST</sequence>